<evidence type="ECO:0000256" key="12">
    <source>
        <dbReference type="ARBA" id="ARBA00023012"/>
    </source>
</evidence>
<keyword evidence="12" id="KW-0902">Two-component regulatory system</keyword>
<dbReference type="InterPro" id="IPR003661">
    <property type="entry name" value="HisK_dim/P_dom"/>
</dbReference>
<name>A0ABY5K2X2_9CELL</name>
<dbReference type="SMART" id="SM00387">
    <property type="entry name" value="HATPase_c"/>
    <property type="match status" value="1"/>
</dbReference>
<dbReference type="PANTHER" id="PTHR45569:SF1">
    <property type="entry name" value="SENSOR PROTEIN KDPD"/>
    <property type="match status" value="1"/>
</dbReference>
<keyword evidence="5" id="KW-0597">Phosphoprotein</keyword>
<evidence type="ECO:0000256" key="6">
    <source>
        <dbReference type="ARBA" id="ARBA00022679"/>
    </source>
</evidence>
<keyword evidence="8" id="KW-0547">Nucleotide-binding</keyword>
<dbReference type="InterPro" id="IPR036097">
    <property type="entry name" value="HisK_dim/P_sf"/>
</dbReference>
<comment type="catalytic activity">
    <reaction evidence="1">
        <text>ATP + protein L-histidine = ADP + protein N-phospho-L-histidine.</text>
        <dbReference type="EC" id="2.7.13.3"/>
    </reaction>
</comment>
<keyword evidence="13 14" id="KW-0472">Membrane</keyword>
<evidence type="ECO:0000256" key="7">
    <source>
        <dbReference type="ARBA" id="ARBA00022692"/>
    </source>
</evidence>
<dbReference type="EMBL" id="CP101989">
    <property type="protein sequence ID" value="UUI64801.1"/>
    <property type="molecule type" value="Genomic_DNA"/>
</dbReference>
<evidence type="ECO:0000256" key="5">
    <source>
        <dbReference type="ARBA" id="ARBA00022553"/>
    </source>
</evidence>
<dbReference type="SUPFAM" id="SSF47384">
    <property type="entry name" value="Homodimeric domain of signal transducing histidine kinase"/>
    <property type="match status" value="1"/>
</dbReference>
<dbReference type="CDD" id="cd00082">
    <property type="entry name" value="HisKA"/>
    <property type="match status" value="1"/>
</dbReference>
<keyword evidence="9" id="KW-0418">Kinase</keyword>
<evidence type="ECO:0000256" key="9">
    <source>
        <dbReference type="ARBA" id="ARBA00022777"/>
    </source>
</evidence>
<feature type="domain" description="Histidine kinase" evidence="15">
    <location>
        <begin position="611"/>
        <end position="824"/>
    </location>
</feature>
<evidence type="ECO:0000256" key="3">
    <source>
        <dbReference type="ARBA" id="ARBA00004236"/>
    </source>
</evidence>
<dbReference type="InterPro" id="IPR005467">
    <property type="entry name" value="His_kinase_dom"/>
</dbReference>
<dbReference type="Pfam" id="PF00512">
    <property type="entry name" value="HisKA"/>
    <property type="match status" value="1"/>
</dbReference>
<dbReference type="SUPFAM" id="SSF52402">
    <property type="entry name" value="Adenine nucleotide alpha hydrolases-like"/>
    <property type="match status" value="1"/>
</dbReference>
<feature type="transmembrane region" description="Helical" evidence="14">
    <location>
        <begin position="456"/>
        <end position="475"/>
    </location>
</feature>
<dbReference type="CDD" id="cd00075">
    <property type="entry name" value="HATPase"/>
    <property type="match status" value="1"/>
</dbReference>
<keyword evidence="6" id="KW-0808">Transferase</keyword>
<evidence type="ECO:0000256" key="4">
    <source>
        <dbReference type="ARBA" id="ARBA00012438"/>
    </source>
</evidence>
<dbReference type="Pfam" id="PF02702">
    <property type="entry name" value="KdpD"/>
    <property type="match status" value="1"/>
</dbReference>
<feature type="transmembrane region" description="Helical" evidence="14">
    <location>
        <begin position="411"/>
        <end position="444"/>
    </location>
</feature>
<feature type="transmembrane region" description="Helical" evidence="14">
    <location>
        <begin position="379"/>
        <end position="399"/>
    </location>
</feature>
<dbReference type="RefSeq" id="WP_227565878.1">
    <property type="nucleotide sequence ID" value="NZ_CP101989.1"/>
</dbReference>
<dbReference type="Gene3D" id="3.30.565.10">
    <property type="entry name" value="Histidine kinase-like ATPase, C-terminal domain"/>
    <property type="match status" value="1"/>
</dbReference>
<keyword evidence="7 14" id="KW-0812">Transmembrane</keyword>
<dbReference type="Gene3D" id="3.40.50.300">
    <property type="entry name" value="P-loop containing nucleotide triphosphate hydrolases"/>
    <property type="match status" value="1"/>
</dbReference>
<evidence type="ECO:0000256" key="10">
    <source>
        <dbReference type="ARBA" id="ARBA00022840"/>
    </source>
</evidence>
<accession>A0ABY5K2X2</accession>
<organism evidence="16 17">
    <name type="scientific">Cellulomonas wangsupingiae</name>
    <dbReference type="NCBI Taxonomy" id="2968085"/>
    <lineage>
        <taxon>Bacteria</taxon>
        <taxon>Bacillati</taxon>
        <taxon>Actinomycetota</taxon>
        <taxon>Actinomycetes</taxon>
        <taxon>Micrococcales</taxon>
        <taxon>Cellulomonadaceae</taxon>
        <taxon>Cellulomonas</taxon>
    </lineage>
</organism>
<evidence type="ECO:0000256" key="1">
    <source>
        <dbReference type="ARBA" id="ARBA00000085"/>
    </source>
</evidence>
<keyword evidence="17" id="KW-1185">Reference proteome</keyword>
<dbReference type="EC" id="2.7.13.3" evidence="4"/>
<dbReference type="Gene3D" id="1.10.287.130">
    <property type="match status" value="1"/>
</dbReference>
<evidence type="ECO:0000256" key="14">
    <source>
        <dbReference type="SAM" id="Phobius"/>
    </source>
</evidence>
<dbReference type="Proteomes" id="UP001317322">
    <property type="component" value="Chromosome"/>
</dbReference>
<dbReference type="Gene3D" id="1.20.120.620">
    <property type="entry name" value="Backbone structure of the membrane domain of e. Coli histidine kinase receptor kdpd"/>
    <property type="match status" value="1"/>
</dbReference>
<protein>
    <recommendedName>
        <fullName evidence="4">histidine kinase</fullName>
        <ecNumber evidence="4">2.7.13.3</ecNumber>
    </recommendedName>
</protein>
<evidence type="ECO:0000313" key="16">
    <source>
        <dbReference type="EMBL" id="UUI64801.1"/>
    </source>
</evidence>
<keyword evidence="11 14" id="KW-1133">Transmembrane helix</keyword>
<dbReference type="PANTHER" id="PTHR45569">
    <property type="entry name" value="SENSOR PROTEIN KDPD"/>
    <property type="match status" value="1"/>
</dbReference>
<proteinExistence type="predicted"/>
<dbReference type="Pfam" id="PF02518">
    <property type="entry name" value="HATPase_c"/>
    <property type="match status" value="1"/>
</dbReference>
<reference evidence="16 17" key="1">
    <citation type="submission" date="2022-07" db="EMBL/GenBank/DDBJ databases">
        <title>Novel species in genus cellulomonas.</title>
        <authorList>
            <person name="Ye L."/>
        </authorList>
    </citation>
    <scope>NUCLEOTIDE SEQUENCE [LARGE SCALE GENOMIC DNA]</scope>
    <source>
        <strain evidence="17">zg-Y908</strain>
    </source>
</reference>
<dbReference type="InterPro" id="IPR003852">
    <property type="entry name" value="Sig_transdc_His_kinase_KdpD_N"/>
</dbReference>
<evidence type="ECO:0000313" key="17">
    <source>
        <dbReference type="Proteomes" id="UP001317322"/>
    </source>
</evidence>
<dbReference type="InterPro" id="IPR027417">
    <property type="entry name" value="P-loop_NTPase"/>
</dbReference>
<sequence>MARGRLRVLLGAAPGVGKTYAMLEEGRRLRDEGRDVVVAVVETHGRAATAAMVDGLEVVPRRVVRHRGVELTEVDVDAVLARRPDVALVDELAHTNAPGLAHTKRWQDVDTLLDAGIDVLSTVNIQHIESLNDVVEKITGVVQRETIPDAVLRAADQIEVVDLAPQALRDRLAGGHVYPAERIDAALSNYFRLGNLTALRELALLWLADEVDAALRLYRTEHGIDSPWEARERVVVTLTGGPEGETLIRRGARIAARSAGGQLLAVHVTSQDGLRGAAPGALAHQRELVEQLGGTYHQVVGDDVPRALVEFATAVDATQLVIGVSRRGWLTTALSGPGIGATVTREAGKIDVHVVNHAAAGGRPRLPRIGGALTLRRRVAGFALAVVGGPLLTWVLVAARGEDTASTDVLAYQLLVVLVALVGGAWPAVYAAVLSGLTIDYFFVEPYRTVTVADPVQLLTLVLYVVIAVLVSVVVDRAARTTRAAHRAAAESELLATVAGGVLRGQDAVQALVDRAREAFGMTAARLVVDGTVLASDGDVPPGEPSSTVAVDERAVLELYGSDLAASERRLLNVIAVQLRAALEHSDLASVASAVDHLTESDRVRSALLSALSHDLRRPLSAATAAVGGLRTAGDRLSAADRAELLDTADESLRALATLMTDLLDVSRLDAGVLAFARAHVDVADVVVPALDELGLGPHEVELDLDLEVPPVVADPVLLQRVMVNLLANATRHAPPGTRVRVATSAFAGAVQIRVVDHGPGIPRERRDDVFVPFQRLGDTDNSTGLGLGLALSKGFVTGMSGTLTPEDTPGGGLTMVVALPAVAAPGGTGGTARTAEGAA</sequence>
<dbReference type="PRINTS" id="PR00344">
    <property type="entry name" value="BCTRLSENSOR"/>
</dbReference>
<dbReference type="Pfam" id="PF00582">
    <property type="entry name" value="Usp"/>
    <property type="match status" value="1"/>
</dbReference>
<dbReference type="PROSITE" id="PS50109">
    <property type="entry name" value="HIS_KIN"/>
    <property type="match status" value="1"/>
</dbReference>
<evidence type="ECO:0000259" key="15">
    <source>
        <dbReference type="PROSITE" id="PS50109"/>
    </source>
</evidence>
<dbReference type="SUPFAM" id="SSF55874">
    <property type="entry name" value="ATPase domain of HSP90 chaperone/DNA topoisomerase II/histidine kinase"/>
    <property type="match status" value="1"/>
</dbReference>
<dbReference type="InterPro" id="IPR052023">
    <property type="entry name" value="Histidine_kinase_KdpD"/>
</dbReference>
<evidence type="ECO:0000256" key="11">
    <source>
        <dbReference type="ARBA" id="ARBA00022989"/>
    </source>
</evidence>
<dbReference type="InterPro" id="IPR036890">
    <property type="entry name" value="HATPase_C_sf"/>
</dbReference>
<evidence type="ECO:0000256" key="8">
    <source>
        <dbReference type="ARBA" id="ARBA00022741"/>
    </source>
</evidence>
<dbReference type="Pfam" id="PF13493">
    <property type="entry name" value="DUF4118"/>
    <property type="match status" value="1"/>
</dbReference>
<dbReference type="InterPro" id="IPR003594">
    <property type="entry name" value="HATPase_dom"/>
</dbReference>
<dbReference type="InterPro" id="IPR038318">
    <property type="entry name" value="KdpD_sf"/>
</dbReference>
<comment type="subcellular location">
    <subcellularLocation>
        <location evidence="3">Cell membrane</location>
    </subcellularLocation>
    <subcellularLocation>
        <location evidence="2">Membrane</location>
        <topology evidence="2">Multi-pass membrane protein</topology>
    </subcellularLocation>
</comment>
<dbReference type="InterPro" id="IPR025201">
    <property type="entry name" value="KdpD_TM"/>
</dbReference>
<dbReference type="InterPro" id="IPR004358">
    <property type="entry name" value="Sig_transdc_His_kin-like_C"/>
</dbReference>
<dbReference type="Gene3D" id="3.40.50.620">
    <property type="entry name" value="HUPs"/>
    <property type="match status" value="1"/>
</dbReference>
<evidence type="ECO:0000256" key="13">
    <source>
        <dbReference type="ARBA" id="ARBA00023136"/>
    </source>
</evidence>
<gene>
    <name evidence="16" type="ORF">NP075_17070</name>
</gene>
<dbReference type="InterPro" id="IPR006016">
    <property type="entry name" value="UspA"/>
</dbReference>
<keyword evidence="10" id="KW-0067">ATP-binding</keyword>
<dbReference type="SMART" id="SM00388">
    <property type="entry name" value="HisKA"/>
    <property type="match status" value="1"/>
</dbReference>
<dbReference type="InterPro" id="IPR014729">
    <property type="entry name" value="Rossmann-like_a/b/a_fold"/>
</dbReference>
<evidence type="ECO:0000256" key="2">
    <source>
        <dbReference type="ARBA" id="ARBA00004141"/>
    </source>
</evidence>